<keyword evidence="10" id="KW-0645">Protease</keyword>
<dbReference type="PANTHER" id="PTHR24252:SF7">
    <property type="entry name" value="HYALIN"/>
    <property type="match status" value="1"/>
</dbReference>
<keyword evidence="10" id="KW-0472">Membrane</keyword>
<dbReference type="PANTHER" id="PTHR24252">
    <property type="entry name" value="ACROSIN-RELATED"/>
    <property type="match status" value="1"/>
</dbReference>
<evidence type="ECO:0000256" key="3">
    <source>
        <dbReference type="ARBA" id="ARBA00023157"/>
    </source>
</evidence>
<keyword evidence="3" id="KW-1015">Disulfide bond</keyword>
<evidence type="ECO:0000259" key="9">
    <source>
        <dbReference type="PROSITE" id="PS50240"/>
    </source>
</evidence>
<keyword evidence="10" id="KW-0812">Transmembrane</keyword>
<feature type="domain" description="Peptidase S1" evidence="9">
    <location>
        <begin position="300"/>
        <end position="527"/>
    </location>
</feature>
<dbReference type="InterPro" id="IPR001254">
    <property type="entry name" value="Trypsin_dom"/>
</dbReference>
<dbReference type="InterPro" id="IPR001314">
    <property type="entry name" value="Peptidase_S1A"/>
</dbReference>
<dbReference type="Proteomes" id="UP000053268">
    <property type="component" value="Unassembled WGS sequence"/>
</dbReference>
<keyword evidence="4" id="KW-1199">Hemostasis impairing toxin</keyword>
<evidence type="ECO:0000256" key="6">
    <source>
        <dbReference type="ARBA" id="ARBA00055534"/>
    </source>
</evidence>
<name>A0A194PCY4_PAPXU</name>
<sequence length="528" mass="56394">MWNLIFLCGLTCLSSLDAKTIVSDKASVNGAPASNPVNSALDRSQTRIVGGYNSTCTEFPHQVGYIVNNSYFCGGFIVSERFILTAAHCTQNVDPSTIVLRAGSTFRTNGTIIPITEVISNAGYDNTTFDKDIAVLKTTEAIQFNSCIQPIALPSKGLVASAGEMLLVSGWGRTQEDATTIPVQLMAVNLTVVDHTLCQLTYLVDSEITSNMLCAGNFFLGGESTCQGDSGGVGAIDGVARAIASFGRGCGQPLSPAVFTDISASEIRDFITQYTELIQSERVALRNEAVPQSNITLERIVGGRVATCEQFPHQVSYVVNNSYFCGGFIISKQFILTAAHCAQNVDPSTVLLRSGNTFRKNGTVIPIVEVIPYPGYNRPPFDKDIAVMRTSEDIEFNSCTRPIALPPRGSLLRAGTTITVSGWGRTRQGASILPDRLMAVDLNLVSRSRCQSAYSPLRITENMLCAGNYFLGGKSTCQGDSGGVGAIDGVARGVVSFGRGCGQRLSPSVFANLAAPNIRDFIKKHTGL</sequence>
<evidence type="ECO:0000256" key="8">
    <source>
        <dbReference type="SAM" id="SignalP"/>
    </source>
</evidence>
<dbReference type="PROSITE" id="PS00134">
    <property type="entry name" value="TRYPSIN_HIS"/>
    <property type="match status" value="2"/>
</dbReference>
<keyword evidence="11" id="KW-1185">Reference proteome</keyword>
<dbReference type="FunFam" id="2.40.10.10:FF:000068">
    <property type="entry name" value="transmembrane protease serine 2"/>
    <property type="match status" value="2"/>
</dbReference>
<dbReference type="InterPro" id="IPR018114">
    <property type="entry name" value="TRYPSIN_HIS"/>
</dbReference>
<dbReference type="FunFam" id="2.40.10.10:FF:000002">
    <property type="entry name" value="Transmembrane protease serine"/>
    <property type="match status" value="1"/>
</dbReference>
<evidence type="ECO:0000256" key="1">
    <source>
        <dbReference type="ARBA" id="ARBA00004239"/>
    </source>
</evidence>
<dbReference type="SUPFAM" id="SSF50494">
    <property type="entry name" value="Trypsin-like serine proteases"/>
    <property type="match status" value="2"/>
</dbReference>
<dbReference type="EMBL" id="KQ459606">
    <property type="protein sequence ID" value="KPI91087.1"/>
    <property type="molecule type" value="Genomic_DNA"/>
</dbReference>
<gene>
    <name evidence="10" type="ORF">RR46_14591</name>
</gene>
<dbReference type="Gene3D" id="2.40.10.10">
    <property type="entry name" value="Trypsin-like serine proteases"/>
    <property type="match status" value="2"/>
</dbReference>
<evidence type="ECO:0000256" key="5">
    <source>
        <dbReference type="ARBA" id="ARBA00024195"/>
    </source>
</evidence>
<dbReference type="PRINTS" id="PR00722">
    <property type="entry name" value="CHYMOTRYPSIN"/>
</dbReference>
<evidence type="ECO:0000313" key="11">
    <source>
        <dbReference type="Proteomes" id="UP000053268"/>
    </source>
</evidence>
<dbReference type="STRING" id="66420.A0A194PCY4"/>
<keyword evidence="7" id="KW-1205">Fibrinolytic toxin</keyword>
<comment type="similarity">
    <text evidence="5">Belongs to the peptidase S1 family. CLIP subfamily.</text>
</comment>
<keyword evidence="2" id="KW-0800">Toxin</keyword>
<protein>
    <submittedName>
        <fullName evidence="10">Transmembrane protease serine 9</fullName>
    </submittedName>
</protein>
<dbReference type="GO" id="GO:0004252">
    <property type="term" value="F:serine-type endopeptidase activity"/>
    <property type="evidence" value="ECO:0007669"/>
    <property type="project" value="InterPro"/>
</dbReference>
<dbReference type="InterPro" id="IPR009003">
    <property type="entry name" value="Peptidase_S1_PA"/>
</dbReference>
<feature type="signal peptide" evidence="8">
    <location>
        <begin position="1"/>
        <end position="18"/>
    </location>
</feature>
<comment type="function">
    <text evidence="6">Fibrinolytic activity; shows preferential cleavage of Arg-Gly bonds in all three fibrinogen chains. Contact with the caterpillars causes severe bleeding, due the anticoagulant effect of the protein.</text>
</comment>
<feature type="domain" description="Peptidase S1" evidence="9">
    <location>
        <begin position="48"/>
        <end position="276"/>
    </location>
</feature>
<comment type="subcellular location">
    <subcellularLocation>
        <location evidence="1">Secreted</location>
        <location evidence="1">Extracellular space</location>
    </subcellularLocation>
</comment>
<dbReference type="GO" id="GO:0005576">
    <property type="term" value="C:extracellular region"/>
    <property type="evidence" value="ECO:0007669"/>
    <property type="project" value="UniProtKB-SubCell"/>
</dbReference>
<dbReference type="InterPro" id="IPR043504">
    <property type="entry name" value="Peptidase_S1_PA_chymotrypsin"/>
</dbReference>
<accession>A0A194PCY4</accession>
<evidence type="ECO:0000256" key="4">
    <source>
        <dbReference type="ARBA" id="ARBA00023240"/>
    </source>
</evidence>
<evidence type="ECO:0000256" key="7">
    <source>
        <dbReference type="ARBA" id="ARBA00084094"/>
    </source>
</evidence>
<dbReference type="Pfam" id="PF00089">
    <property type="entry name" value="Trypsin"/>
    <property type="match status" value="2"/>
</dbReference>
<dbReference type="CDD" id="cd00190">
    <property type="entry name" value="Tryp_SPc"/>
    <property type="match status" value="2"/>
</dbReference>
<proteinExistence type="inferred from homology"/>
<organism evidence="10 11">
    <name type="scientific">Papilio xuthus</name>
    <name type="common">Asian swallowtail butterfly</name>
    <dbReference type="NCBI Taxonomy" id="66420"/>
    <lineage>
        <taxon>Eukaryota</taxon>
        <taxon>Metazoa</taxon>
        <taxon>Ecdysozoa</taxon>
        <taxon>Arthropoda</taxon>
        <taxon>Hexapoda</taxon>
        <taxon>Insecta</taxon>
        <taxon>Pterygota</taxon>
        <taxon>Neoptera</taxon>
        <taxon>Endopterygota</taxon>
        <taxon>Lepidoptera</taxon>
        <taxon>Glossata</taxon>
        <taxon>Ditrysia</taxon>
        <taxon>Papilionoidea</taxon>
        <taxon>Papilionidae</taxon>
        <taxon>Papilioninae</taxon>
        <taxon>Papilio</taxon>
    </lineage>
</organism>
<evidence type="ECO:0000256" key="2">
    <source>
        <dbReference type="ARBA" id="ARBA00022656"/>
    </source>
</evidence>
<reference evidence="10 11" key="1">
    <citation type="journal article" date="2015" name="Nat. Commun.">
        <title>Outbred genome sequencing and CRISPR/Cas9 gene editing in butterflies.</title>
        <authorList>
            <person name="Li X."/>
            <person name="Fan D."/>
            <person name="Zhang W."/>
            <person name="Liu G."/>
            <person name="Zhang L."/>
            <person name="Zhao L."/>
            <person name="Fang X."/>
            <person name="Chen L."/>
            <person name="Dong Y."/>
            <person name="Chen Y."/>
            <person name="Ding Y."/>
            <person name="Zhao R."/>
            <person name="Feng M."/>
            <person name="Zhu Y."/>
            <person name="Feng Y."/>
            <person name="Jiang X."/>
            <person name="Zhu D."/>
            <person name="Xiang H."/>
            <person name="Feng X."/>
            <person name="Li S."/>
            <person name="Wang J."/>
            <person name="Zhang G."/>
            <person name="Kronforst M.R."/>
            <person name="Wang W."/>
        </authorList>
    </citation>
    <scope>NUCLEOTIDE SEQUENCE [LARGE SCALE GENOMIC DNA]</scope>
    <source>
        <strain evidence="10">Ya'a_city_454_Px</strain>
        <tissue evidence="10">Whole body</tissue>
    </source>
</reference>
<dbReference type="AlphaFoldDB" id="A0A194PCY4"/>
<feature type="chain" id="PRO_5008263150" evidence="8">
    <location>
        <begin position="19"/>
        <end position="528"/>
    </location>
</feature>
<dbReference type="SMART" id="SM00020">
    <property type="entry name" value="Tryp_SPc"/>
    <property type="match status" value="2"/>
</dbReference>
<keyword evidence="8" id="KW-0732">Signal</keyword>
<dbReference type="GO" id="GO:0006508">
    <property type="term" value="P:proteolysis"/>
    <property type="evidence" value="ECO:0007669"/>
    <property type="project" value="UniProtKB-KW"/>
</dbReference>
<dbReference type="GO" id="GO:0090729">
    <property type="term" value="F:toxin activity"/>
    <property type="evidence" value="ECO:0007669"/>
    <property type="project" value="UniProtKB-KW"/>
</dbReference>
<keyword evidence="10" id="KW-0378">Hydrolase</keyword>
<evidence type="ECO:0000313" key="10">
    <source>
        <dbReference type="EMBL" id="KPI91087.1"/>
    </source>
</evidence>
<dbReference type="PROSITE" id="PS50240">
    <property type="entry name" value="TRYPSIN_DOM"/>
    <property type="match status" value="2"/>
</dbReference>